<dbReference type="Gene3D" id="1.25.10.10">
    <property type="entry name" value="Leucine-rich Repeat Variant"/>
    <property type="match status" value="1"/>
</dbReference>
<accession>A0A0C2WT47</accession>
<reference evidence="1 2" key="1">
    <citation type="submission" date="2014-04" db="EMBL/GenBank/DDBJ databases">
        <authorList>
            <consortium name="DOE Joint Genome Institute"/>
            <person name="Kuo A."/>
            <person name="Zuccaro A."/>
            <person name="Kohler A."/>
            <person name="Nagy L.G."/>
            <person name="Floudas D."/>
            <person name="Copeland A."/>
            <person name="Barry K.W."/>
            <person name="Cichocki N."/>
            <person name="Veneault-Fourrey C."/>
            <person name="LaButti K."/>
            <person name="Lindquist E.A."/>
            <person name="Lipzen A."/>
            <person name="Lundell T."/>
            <person name="Morin E."/>
            <person name="Murat C."/>
            <person name="Sun H."/>
            <person name="Tunlid A."/>
            <person name="Henrissat B."/>
            <person name="Grigoriev I.V."/>
            <person name="Hibbett D.S."/>
            <person name="Martin F."/>
            <person name="Nordberg H.P."/>
            <person name="Cantor M.N."/>
            <person name="Hua S.X."/>
        </authorList>
    </citation>
    <scope>NUCLEOTIDE SEQUENCE [LARGE SCALE GENOMIC DNA]</scope>
    <source>
        <strain evidence="1 2">MAFF 305830</strain>
    </source>
</reference>
<dbReference type="AlphaFoldDB" id="A0A0C2WT47"/>
<feature type="non-terminal residue" evidence="1">
    <location>
        <position position="1"/>
    </location>
</feature>
<dbReference type="InterPro" id="IPR016024">
    <property type="entry name" value="ARM-type_fold"/>
</dbReference>
<evidence type="ECO:0008006" key="3">
    <source>
        <dbReference type="Google" id="ProtNLM"/>
    </source>
</evidence>
<dbReference type="InterPro" id="IPR011989">
    <property type="entry name" value="ARM-like"/>
</dbReference>
<reference evidence="2" key="2">
    <citation type="submission" date="2015-01" db="EMBL/GenBank/DDBJ databases">
        <title>Evolutionary Origins and Diversification of the Mycorrhizal Mutualists.</title>
        <authorList>
            <consortium name="DOE Joint Genome Institute"/>
            <consortium name="Mycorrhizal Genomics Consortium"/>
            <person name="Kohler A."/>
            <person name="Kuo A."/>
            <person name="Nagy L.G."/>
            <person name="Floudas D."/>
            <person name="Copeland A."/>
            <person name="Barry K.W."/>
            <person name="Cichocki N."/>
            <person name="Veneault-Fourrey C."/>
            <person name="LaButti K."/>
            <person name="Lindquist E.A."/>
            <person name="Lipzen A."/>
            <person name="Lundell T."/>
            <person name="Morin E."/>
            <person name="Murat C."/>
            <person name="Riley R."/>
            <person name="Ohm R."/>
            <person name="Sun H."/>
            <person name="Tunlid A."/>
            <person name="Henrissat B."/>
            <person name="Grigoriev I.V."/>
            <person name="Hibbett D.S."/>
            <person name="Martin F."/>
        </authorList>
    </citation>
    <scope>NUCLEOTIDE SEQUENCE [LARGE SCALE GENOMIC DNA]</scope>
    <source>
        <strain evidence="2">MAFF 305830</strain>
    </source>
</reference>
<dbReference type="HOGENOM" id="CLU_2442245_0_0_1"/>
<gene>
    <name evidence="1" type="ORF">M408DRAFT_30160</name>
</gene>
<dbReference type="SUPFAM" id="SSF48371">
    <property type="entry name" value="ARM repeat"/>
    <property type="match status" value="1"/>
</dbReference>
<evidence type="ECO:0000313" key="2">
    <source>
        <dbReference type="Proteomes" id="UP000054097"/>
    </source>
</evidence>
<name>A0A0C2WT47_SERVB</name>
<protein>
    <recommendedName>
        <fullName evidence="3">TOG domain-containing protein</fullName>
    </recommendedName>
</protein>
<organism evidence="1 2">
    <name type="scientific">Serendipita vermifera MAFF 305830</name>
    <dbReference type="NCBI Taxonomy" id="933852"/>
    <lineage>
        <taxon>Eukaryota</taxon>
        <taxon>Fungi</taxon>
        <taxon>Dikarya</taxon>
        <taxon>Basidiomycota</taxon>
        <taxon>Agaricomycotina</taxon>
        <taxon>Agaricomycetes</taxon>
        <taxon>Sebacinales</taxon>
        <taxon>Serendipitaceae</taxon>
        <taxon>Serendipita</taxon>
    </lineage>
</organism>
<keyword evidence="2" id="KW-1185">Reference proteome</keyword>
<evidence type="ECO:0000313" key="1">
    <source>
        <dbReference type="EMBL" id="KIM20702.1"/>
    </source>
</evidence>
<proteinExistence type="predicted"/>
<sequence length="90" mass="9793">LERKIEFRDVITTAIPSIISWLDDTSVAAQAGAATALGKFAKHAEFQDAISAVIPTMIPLLAVHDTSWEAKRARADVVTAFGDFSRMFSK</sequence>
<dbReference type="EMBL" id="KN824413">
    <property type="protein sequence ID" value="KIM20702.1"/>
    <property type="molecule type" value="Genomic_DNA"/>
</dbReference>
<dbReference type="Proteomes" id="UP000054097">
    <property type="component" value="Unassembled WGS sequence"/>
</dbReference>